<dbReference type="GO" id="GO:0052793">
    <property type="term" value="F:pectin acetylesterase activity"/>
    <property type="evidence" value="ECO:0007669"/>
    <property type="project" value="TreeGrafter"/>
</dbReference>
<dbReference type="PANTHER" id="PTHR21562:SF65">
    <property type="entry name" value="PECTIN ACETYLESTERASE"/>
    <property type="match status" value="1"/>
</dbReference>
<dbReference type="GO" id="GO:0009505">
    <property type="term" value="C:plant-type cell wall"/>
    <property type="evidence" value="ECO:0007669"/>
    <property type="project" value="TreeGrafter"/>
</dbReference>
<dbReference type="GeneID" id="105158983"/>
<dbReference type="OrthoDB" id="2015280at2759"/>
<evidence type="ECO:0000256" key="5">
    <source>
        <dbReference type="ARBA" id="ARBA00023316"/>
    </source>
</evidence>
<evidence type="ECO:0000256" key="2">
    <source>
        <dbReference type="ARBA" id="ARBA00004191"/>
    </source>
</evidence>
<organism evidence="7 8">
    <name type="scientific">Sesamum indicum</name>
    <name type="common">Oriental sesame</name>
    <name type="synonym">Sesamum orientale</name>
    <dbReference type="NCBI Taxonomy" id="4182"/>
    <lineage>
        <taxon>Eukaryota</taxon>
        <taxon>Viridiplantae</taxon>
        <taxon>Streptophyta</taxon>
        <taxon>Embryophyta</taxon>
        <taxon>Tracheophyta</taxon>
        <taxon>Spermatophyta</taxon>
        <taxon>Magnoliopsida</taxon>
        <taxon>eudicotyledons</taxon>
        <taxon>Gunneridae</taxon>
        <taxon>Pentapetalae</taxon>
        <taxon>asterids</taxon>
        <taxon>lamiids</taxon>
        <taxon>Lamiales</taxon>
        <taxon>Pedaliaceae</taxon>
        <taxon>Sesamum</taxon>
    </lineage>
</organism>
<dbReference type="PANTHER" id="PTHR21562">
    <property type="entry name" value="NOTUM-RELATED"/>
    <property type="match status" value="1"/>
</dbReference>
<evidence type="ECO:0000256" key="4">
    <source>
        <dbReference type="ARBA" id="ARBA00022512"/>
    </source>
</evidence>
<keyword evidence="6" id="KW-0732">Signal</keyword>
<gene>
    <name evidence="8" type="primary">LOC105158983</name>
</gene>
<evidence type="ECO:0000256" key="3">
    <source>
        <dbReference type="ARBA" id="ARBA00005784"/>
    </source>
</evidence>
<keyword evidence="6" id="KW-0964">Secreted</keyword>
<comment type="function">
    <text evidence="1 6">Hydrolyzes acetyl esters in homogalacturonan regions of pectin. In type I primary cell wall, galacturonic acid residues of pectin can be acetylated at the O-2 and O-3 positions. Decreasing the degree of acetylation of pectin gels in vitro alters their physical properties.</text>
</comment>
<dbReference type="Pfam" id="PF03283">
    <property type="entry name" value="PAE"/>
    <property type="match status" value="1"/>
</dbReference>
<protein>
    <recommendedName>
        <fullName evidence="6">Pectin acetylesterase</fullName>
        <ecNumber evidence="6">3.1.1.-</ecNumber>
    </recommendedName>
</protein>
<reference evidence="8" key="1">
    <citation type="submission" date="2025-08" db="UniProtKB">
        <authorList>
            <consortium name="RefSeq"/>
        </authorList>
    </citation>
    <scope>IDENTIFICATION</scope>
</reference>
<keyword evidence="4 6" id="KW-0134">Cell wall</keyword>
<evidence type="ECO:0000256" key="6">
    <source>
        <dbReference type="RuleBase" id="RU363114"/>
    </source>
</evidence>
<keyword evidence="7" id="KW-1185">Reference proteome</keyword>
<dbReference type="InterPro" id="IPR004963">
    <property type="entry name" value="PAE/NOTUM"/>
</dbReference>
<name>A0A6I9SVD0_SESIN</name>
<dbReference type="GO" id="GO:0071555">
    <property type="term" value="P:cell wall organization"/>
    <property type="evidence" value="ECO:0007669"/>
    <property type="project" value="UniProtKB-KW"/>
</dbReference>
<sequence length="389" mass="43990">MEKRIQTMAEHWFIRPLIICFLMMTMSSQVRGSDWTNIITPKTAISNGAVCLDGSPATYYFRNGSGDGIDNWLIYLEGGGWCTSNKGCLERTKIYTGTSTLKPKRMYFTDILSEDQTINPDFYNWNRVFVAYCDSSSYLGDVEANTYPNRRGARIFDSVMEDLLDKGMKNAKNAILSGGSAGGLGTILHCDGFRSLIPKASRVKCLSDAGFFIHAKNLHGAQERERFFANMIAYHGATKHLPASCTTKMNANLCIFPENIVKDIQTPLFFLESAFDGHQLREHYFSNDPTWTNCISNLKVCTPTQLQTMKDFRTALIKTLREVANSPSTGILVHSCYRHGHFMDQGWCTTSPALRKKINQAIADWYFDRRSFQEIDTHTESPRNCTKLT</sequence>
<evidence type="ECO:0000313" key="7">
    <source>
        <dbReference type="Proteomes" id="UP000504604"/>
    </source>
</evidence>
<dbReference type="AlphaFoldDB" id="A0A6I9SVD0"/>
<dbReference type="EC" id="3.1.1.-" evidence="6"/>
<feature type="signal peptide" evidence="6">
    <location>
        <begin position="1"/>
        <end position="32"/>
    </location>
</feature>
<comment type="subcellular location">
    <subcellularLocation>
        <location evidence="2 6">Secreted</location>
        <location evidence="2 6">Cell wall</location>
    </subcellularLocation>
</comment>
<keyword evidence="6" id="KW-0378">Hydrolase</keyword>
<comment type="similarity">
    <text evidence="3 6">Belongs to the pectinacetylesterase family.</text>
</comment>
<dbReference type="KEGG" id="sind:105158983"/>
<dbReference type="RefSeq" id="XP_011074217.1">
    <property type="nucleotide sequence ID" value="XM_011075915.2"/>
</dbReference>
<accession>A0A6I9SVD0</accession>
<proteinExistence type="inferred from homology"/>
<evidence type="ECO:0000256" key="1">
    <source>
        <dbReference type="ARBA" id="ARBA00003534"/>
    </source>
</evidence>
<dbReference type="Proteomes" id="UP000504604">
    <property type="component" value="Linkage group LG3"/>
</dbReference>
<evidence type="ECO:0000313" key="8">
    <source>
        <dbReference type="RefSeq" id="XP_011074217.1"/>
    </source>
</evidence>
<dbReference type="InParanoid" id="A0A6I9SVD0"/>
<feature type="chain" id="PRO_5027160874" description="Pectin acetylesterase" evidence="6">
    <location>
        <begin position="33"/>
        <end position="389"/>
    </location>
</feature>
<keyword evidence="5 6" id="KW-0961">Cell wall biogenesis/degradation</keyword>